<dbReference type="EC" id="1.4.3.4" evidence="3"/>
<dbReference type="Pfam" id="PF01593">
    <property type="entry name" value="Amino_oxidase"/>
    <property type="match status" value="1"/>
</dbReference>
<dbReference type="InterPro" id="IPR036188">
    <property type="entry name" value="FAD/NAD-bd_sf"/>
</dbReference>
<evidence type="ECO:0000259" key="6">
    <source>
        <dbReference type="Pfam" id="PF01593"/>
    </source>
</evidence>
<feature type="region of interest" description="Disordered" evidence="5">
    <location>
        <begin position="405"/>
        <end position="427"/>
    </location>
</feature>
<evidence type="ECO:0000256" key="3">
    <source>
        <dbReference type="ARBA" id="ARBA00012804"/>
    </source>
</evidence>
<comment type="subcellular location">
    <subcellularLocation>
        <location evidence="1">Mitochondrion outer membrane</location>
        <topology evidence="1">Single-pass type IV membrane protein</topology>
        <orientation evidence="1">Cytoplasmic side</orientation>
    </subcellularLocation>
</comment>
<protein>
    <recommendedName>
        <fullName evidence="3">monoamine oxidase</fullName>
        <ecNumber evidence="3">1.4.3.4</ecNumber>
    </recommendedName>
</protein>
<evidence type="ECO:0000313" key="7">
    <source>
        <dbReference type="EMBL" id="CAD7265605.1"/>
    </source>
</evidence>
<dbReference type="PANTHER" id="PTHR43563:SF1">
    <property type="entry name" value="AMINE OXIDASE [FLAVIN-CONTAINING] B"/>
    <property type="match status" value="1"/>
</dbReference>
<dbReference type="AlphaFoldDB" id="A0A7R9B3G6"/>
<dbReference type="SUPFAM" id="SSF51905">
    <property type="entry name" value="FAD/NAD(P)-binding domain"/>
    <property type="match status" value="1"/>
</dbReference>
<name>A0A7R9B3G6_TIMSH</name>
<comment type="similarity">
    <text evidence="2">Belongs to the flavin monoamine oxidase family.</text>
</comment>
<dbReference type="InterPro" id="IPR050703">
    <property type="entry name" value="Flavin_MAO"/>
</dbReference>
<evidence type="ECO:0000256" key="2">
    <source>
        <dbReference type="ARBA" id="ARBA00005995"/>
    </source>
</evidence>
<dbReference type="GO" id="GO:0005741">
    <property type="term" value="C:mitochondrial outer membrane"/>
    <property type="evidence" value="ECO:0007669"/>
    <property type="project" value="UniProtKB-SubCell"/>
</dbReference>
<dbReference type="PANTHER" id="PTHR43563">
    <property type="entry name" value="AMINE OXIDASE"/>
    <property type="match status" value="1"/>
</dbReference>
<evidence type="ECO:0000256" key="5">
    <source>
        <dbReference type="SAM" id="MobiDB-lite"/>
    </source>
</evidence>
<gene>
    <name evidence="7" type="ORF">TSIB3V08_LOCUS9637</name>
</gene>
<dbReference type="EMBL" id="OC005743">
    <property type="protein sequence ID" value="CAD7265605.1"/>
    <property type="molecule type" value="Genomic_DNA"/>
</dbReference>
<dbReference type="GO" id="GO:0097621">
    <property type="term" value="F:monoamine oxidase activity"/>
    <property type="evidence" value="ECO:0007669"/>
    <property type="project" value="UniProtKB-EC"/>
</dbReference>
<proteinExistence type="inferred from homology"/>
<feature type="domain" description="Amine oxidase" evidence="6">
    <location>
        <begin position="50"/>
        <end position="342"/>
    </location>
</feature>
<dbReference type="InterPro" id="IPR002937">
    <property type="entry name" value="Amino_oxidase"/>
</dbReference>
<evidence type="ECO:0000256" key="1">
    <source>
        <dbReference type="ARBA" id="ARBA00004362"/>
    </source>
</evidence>
<comment type="catalytic activity">
    <reaction evidence="4">
        <text>a secondary aliphatic amine + O2 + H2O = a primary amine + an aldehyde + H2O2</text>
        <dbReference type="Rhea" id="RHEA:26414"/>
        <dbReference type="ChEBI" id="CHEBI:15377"/>
        <dbReference type="ChEBI" id="CHEBI:15379"/>
        <dbReference type="ChEBI" id="CHEBI:16240"/>
        <dbReference type="ChEBI" id="CHEBI:17478"/>
        <dbReference type="ChEBI" id="CHEBI:58855"/>
        <dbReference type="ChEBI" id="CHEBI:65296"/>
        <dbReference type="EC" id="1.4.3.4"/>
    </reaction>
</comment>
<sequence length="465" mass="52225">MVYGVTLAIEWSANDEEIMGVRIPVRGNEAVVLNTTSVLANYATKAGLSLSSARLLVSHGVDVVVLEAVDRVGGRTLTVHPPDDDPSVPKFGWADLGASYVGPSQNHILRLCKELGLGTYLCSDKQDFIHYSKGRQFCYQTTWPNLWWSNPLAYLEVVYMCRLMDNMSKEIPLDKPWKAPRAKEWDKLTVQDFLSRHCWTKDGVEFLLAMCNCNNTADGHEMSLLYYLWYMCQGGGLLNLWSVKGGAQERKIVERVHLNQPVIKINYSTKGVCVQTLDGTEFTGTHLILALPPPLQMKIHFDPPLSSHRYGFLQRSPMGLVLKCIIFFNHPFWAEKGHSLMQPSLPLIMRESRELFSPSSPLLPRVWTLFASWGAPSSASIFIQNLSLGCRVQLSKGKQPELLTNEKIEPPDNNETGIVKPGTNESEDPEFMNVDEGFQLLNASLTLIGELQVVKKMQQFKKVSP</sequence>
<reference evidence="7" key="1">
    <citation type="submission" date="2020-11" db="EMBL/GenBank/DDBJ databases">
        <authorList>
            <person name="Tran Van P."/>
        </authorList>
    </citation>
    <scope>NUCLEOTIDE SEQUENCE</scope>
</reference>
<accession>A0A7R9B3G6</accession>
<evidence type="ECO:0000256" key="4">
    <source>
        <dbReference type="ARBA" id="ARBA00048448"/>
    </source>
</evidence>
<dbReference type="Gene3D" id="3.50.50.60">
    <property type="entry name" value="FAD/NAD(P)-binding domain"/>
    <property type="match status" value="1"/>
</dbReference>
<organism evidence="7">
    <name type="scientific">Timema shepardi</name>
    <name type="common">Walking stick</name>
    <dbReference type="NCBI Taxonomy" id="629360"/>
    <lineage>
        <taxon>Eukaryota</taxon>
        <taxon>Metazoa</taxon>
        <taxon>Ecdysozoa</taxon>
        <taxon>Arthropoda</taxon>
        <taxon>Hexapoda</taxon>
        <taxon>Insecta</taxon>
        <taxon>Pterygota</taxon>
        <taxon>Neoptera</taxon>
        <taxon>Polyneoptera</taxon>
        <taxon>Phasmatodea</taxon>
        <taxon>Timematodea</taxon>
        <taxon>Timematoidea</taxon>
        <taxon>Timematidae</taxon>
        <taxon>Timema</taxon>
    </lineage>
</organism>